<name>A0A7X0NDU1_9GAMM</name>
<dbReference type="AlphaFoldDB" id="A0A7X0NDU1"/>
<dbReference type="EMBL" id="JACHHU010000001">
    <property type="protein sequence ID" value="MBB6541608.1"/>
    <property type="molecule type" value="Genomic_DNA"/>
</dbReference>
<dbReference type="InterPro" id="IPR000160">
    <property type="entry name" value="GGDEF_dom"/>
</dbReference>
<dbReference type="InterPro" id="IPR043128">
    <property type="entry name" value="Rev_trsase/Diguanyl_cyclase"/>
</dbReference>
<dbReference type="CDD" id="cd01949">
    <property type="entry name" value="GGDEF"/>
    <property type="match status" value="1"/>
</dbReference>
<dbReference type="GO" id="GO:0052621">
    <property type="term" value="F:diguanylate cyclase activity"/>
    <property type="evidence" value="ECO:0007669"/>
    <property type="project" value="UniProtKB-EC"/>
</dbReference>
<dbReference type="InterPro" id="IPR050469">
    <property type="entry name" value="Diguanylate_Cyclase"/>
</dbReference>
<dbReference type="NCBIfam" id="TIGR00254">
    <property type="entry name" value="GGDEF"/>
    <property type="match status" value="1"/>
</dbReference>
<dbReference type="PROSITE" id="PS50887">
    <property type="entry name" value="GGDEF"/>
    <property type="match status" value="1"/>
</dbReference>
<dbReference type="RefSeq" id="WP_184421010.1">
    <property type="nucleotide sequence ID" value="NZ_AP027362.1"/>
</dbReference>
<dbReference type="InterPro" id="IPR029787">
    <property type="entry name" value="Nucleotide_cyclase"/>
</dbReference>
<dbReference type="SUPFAM" id="SSF55073">
    <property type="entry name" value="Nucleotide cyclase"/>
    <property type="match status" value="1"/>
</dbReference>
<evidence type="ECO:0000259" key="4">
    <source>
        <dbReference type="PROSITE" id="PS50887"/>
    </source>
</evidence>
<dbReference type="Pfam" id="PF00990">
    <property type="entry name" value="GGDEF"/>
    <property type="match status" value="1"/>
</dbReference>
<evidence type="ECO:0000313" key="6">
    <source>
        <dbReference type="Proteomes" id="UP000537141"/>
    </source>
</evidence>
<dbReference type="PANTHER" id="PTHR45138">
    <property type="entry name" value="REGULATORY COMPONENTS OF SENSORY TRANSDUCTION SYSTEM"/>
    <property type="match status" value="1"/>
</dbReference>
<evidence type="ECO:0000256" key="3">
    <source>
        <dbReference type="ARBA" id="ARBA00034247"/>
    </source>
</evidence>
<reference evidence="5 6" key="1">
    <citation type="submission" date="2020-08" db="EMBL/GenBank/DDBJ databases">
        <title>Genomic Encyclopedia of Type Strains, Phase IV (KMG-IV): sequencing the most valuable type-strain genomes for metagenomic binning, comparative biology and taxonomic classification.</title>
        <authorList>
            <person name="Goeker M."/>
        </authorList>
    </citation>
    <scope>NUCLEOTIDE SEQUENCE [LARGE SCALE GENOMIC DNA]</scope>
    <source>
        <strain evidence="5 6">DSM 26287</strain>
    </source>
</reference>
<dbReference type="Proteomes" id="UP000537141">
    <property type="component" value="Unassembled WGS sequence"/>
</dbReference>
<evidence type="ECO:0000256" key="2">
    <source>
        <dbReference type="ARBA" id="ARBA00012528"/>
    </source>
</evidence>
<comment type="catalytic activity">
    <reaction evidence="3">
        <text>2 GTP = 3',3'-c-di-GMP + 2 diphosphate</text>
        <dbReference type="Rhea" id="RHEA:24898"/>
        <dbReference type="ChEBI" id="CHEBI:33019"/>
        <dbReference type="ChEBI" id="CHEBI:37565"/>
        <dbReference type="ChEBI" id="CHEBI:58805"/>
        <dbReference type="EC" id="2.7.7.65"/>
    </reaction>
</comment>
<accession>A0A7X0NDU1</accession>
<evidence type="ECO:0000256" key="1">
    <source>
        <dbReference type="ARBA" id="ARBA00001946"/>
    </source>
</evidence>
<gene>
    <name evidence="5" type="ORF">HNQ55_000082</name>
</gene>
<sequence length="212" mass="24716">MSIRDSLTNLGNRRYLEQNIERELAYIERERRADKDISLGIYIFDIDHFKKVNDNYGHQAGDEVLVEISRRINQTIRDSDLFIRWGGEEFVYIARLNKESEIYLLADRILNSINQELFEISNFEPIKVTCTIGVVKYPFINTTNQSMWSKLISLADAALYYGKIKSRNCWVVINNESVESELQVDKLLTQSLEESLQCPKMNKSITIKTSFD</sequence>
<feature type="domain" description="GGDEF" evidence="4">
    <location>
        <begin position="37"/>
        <end position="175"/>
    </location>
</feature>
<dbReference type="FunFam" id="3.30.70.270:FF:000001">
    <property type="entry name" value="Diguanylate cyclase domain protein"/>
    <property type="match status" value="1"/>
</dbReference>
<organism evidence="5 6">
    <name type="scientific">Thalassotalea piscium</name>
    <dbReference type="NCBI Taxonomy" id="1230533"/>
    <lineage>
        <taxon>Bacteria</taxon>
        <taxon>Pseudomonadati</taxon>
        <taxon>Pseudomonadota</taxon>
        <taxon>Gammaproteobacteria</taxon>
        <taxon>Alteromonadales</taxon>
        <taxon>Colwelliaceae</taxon>
        <taxon>Thalassotalea</taxon>
    </lineage>
</organism>
<dbReference type="PANTHER" id="PTHR45138:SF9">
    <property type="entry name" value="DIGUANYLATE CYCLASE DGCM-RELATED"/>
    <property type="match status" value="1"/>
</dbReference>
<proteinExistence type="predicted"/>
<evidence type="ECO:0000313" key="5">
    <source>
        <dbReference type="EMBL" id="MBB6541608.1"/>
    </source>
</evidence>
<comment type="cofactor">
    <cofactor evidence="1">
        <name>Mg(2+)</name>
        <dbReference type="ChEBI" id="CHEBI:18420"/>
    </cofactor>
</comment>
<dbReference type="SMART" id="SM00267">
    <property type="entry name" value="GGDEF"/>
    <property type="match status" value="1"/>
</dbReference>
<comment type="caution">
    <text evidence="5">The sequence shown here is derived from an EMBL/GenBank/DDBJ whole genome shotgun (WGS) entry which is preliminary data.</text>
</comment>
<keyword evidence="6" id="KW-1185">Reference proteome</keyword>
<dbReference type="EC" id="2.7.7.65" evidence="2"/>
<protein>
    <recommendedName>
        <fullName evidence="2">diguanylate cyclase</fullName>
        <ecNumber evidence="2">2.7.7.65</ecNumber>
    </recommendedName>
</protein>
<dbReference type="Gene3D" id="3.30.70.270">
    <property type="match status" value="1"/>
</dbReference>